<dbReference type="Proteomes" id="UP000515915">
    <property type="component" value="Segment"/>
</dbReference>
<organism evidence="1 2">
    <name type="scientific">Bacillus phage 1_ICo-2020</name>
    <dbReference type="NCBI Taxonomy" id="2759272"/>
    <lineage>
        <taxon>Viruses</taxon>
        <taxon>Duplodnaviria</taxon>
        <taxon>Heunggongvirae</taxon>
        <taxon>Uroviricota</taxon>
        <taxon>Caudoviricetes</taxon>
        <taxon>Ehrlichviridae</taxon>
        <taxon>Suttonboningtonvirus</taxon>
        <taxon>Suttonboningtonvirus sv1ICo2020</taxon>
    </lineage>
</organism>
<name>A0A7G8AKC5_9CAUD</name>
<proteinExistence type="predicted"/>
<dbReference type="EMBL" id="MT700412">
    <property type="protein sequence ID" value="QNI20370.1"/>
    <property type="molecule type" value="Genomic_DNA"/>
</dbReference>
<evidence type="ECO:0000313" key="1">
    <source>
        <dbReference type="EMBL" id="QNI20370.1"/>
    </source>
</evidence>
<evidence type="ECO:0000313" key="2">
    <source>
        <dbReference type="Proteomes" id="UP000515915"/>
    </source>
</evidence>
<sequence length="59" mass="6839">MRLIYDRDTPAMFLYPNYGLVEKGFIVDTLDKELILSLKEKGFKKAPPFKGADKEEETK</sequence>
<protein>
    <submittedName>
        <fullName evidence="1">Uncharacterized protein</fullName>
    </submittedName>
</protein>
<keyword evidence="2" id="KW-1185">Reference proteome</keyword>
<accession>A0A7G8AKC5</accession>
<reference evidence="1 2" key="1">
    <citation type="submission" date="2020-06" db="EMBL/GenBank/DDBJ databases">
        <authorList>
            <person name="Connerton I.F."/>
        </authorList>
    </citation>
    <scope>NUCLEOTIDE SEQUENCE [LARGE SCALE GENOMIC DNA]</scope>
</reference>